<feature type="compositionally biased region" description="Gly residues" evidence="1">
    <location>
        <begin position="67"/>
        <end position="80"/>
    </location>
</feature>
<feature type="region of interest" description="Disordered" evidence="1">
    <location>
        <begin position="652"/>
        <end position="722"/>
    </location>
</feature>
<feature type="compositionally biased region" description="Low complexity" evidence="1">
    <location>
        <begin position="122"/>
        <end position="166"/>
    </location>
</feature>
<keyword evidence="2" id="KW-0472">Membrane</keyword>
<keyword evidence="5" id="KW-1185">Reference proteome</keyword>
<gene>
    <name evidence="4" type="primary">Cnig_chr_IV.g13045</name>
    <name evidence="4" type="ORF">B9Z55_013045</name>
</gene>
<feature type="compositionally biased region" description="Low complexity" evidence="1">
    <location>
        <begin position="973"/>
        <end position="997"/>
    </location>
</feature>
<evidence type="ECO:0000256" key="2">
    <source>
        <dbReference type="SAM" id="Phobius"/>
    </source>
</evidence>
<proteinExistence type="predicted"/>
<evidence type="ECO:0000313" key="5">
    <source>
        <dbReference type="Proteomes" id="UP000230233"/>
    </source>
</evidence>
<evidence type="ECO:0000256" key="3">
    <source>
        <dbReference type="SAM" id="SignalP"/>
    </source>
</evidence>
<feature type="chain" id="PRO_5013869000" description="DUF19 domain-containing protein" evidence="3">
    <location>
        <begin position="25"/>
        <end position="1013"/>
    </location>
</feature>
<evidence type="ECO:0000313" key="4">
    <source>
        <dbReference type="EMBL" id="PIC32861.1"/>
    </source>
</evidence>
<sequence>MIRVSSSKWMLLALLSVMLTTNSADTTLEAELGHPDVQFSENSMEGVRLARAAPKTTNSNNAKGGVKSNGGTAGSGGTAVSGGTGGNKTAAGNGNAGVTGGAGGATVPTQPSKAAANSGVEPSTTMTPPDTNPTITTIATQPETTKTTTETTPTTLKTTEGTTPTTKVPEVLKSTFLRQQCQVHSPFDGCVDKLLDCLSENPPCNSTVANAAKKAAREIDTYKNCPDTECAGKQIKTLTTALEEEENARCQNGYKNSCKKEWEKTLKDLTACPKGSPDLRCMPKKTVPTPTPPTPEAPNSTVIYDFCKKDPKGFDACVNKLLECQKVTPLCDFNIAEASKKAARSIYDYKKCSDLKCAKGQETALKNALNEEENVRCKGDPSCTLEAQNTIAQLTDCSLDPTASRCIPKSLDIFESCPNDNTYAGCVNKQLDCQNTCQPGLAEDAREAAYKIVSYLQCEDSVCAKDKETELEEALKKEATSRCKGNPSCVPEWQDTLKIVTDCSSDPNVSRCKPPTTTTTTPALPAQVEAPKAKDIYEFCKKALQPFDTCVSDQLSICQSGTSSCDSNVVTAVKNAVNVIYEYDKSPDSKSADEKKDKLRKALEYEADVRCKGDPSCISSTEVQKTFDEVTACPDPLLPRCVPTVTTLLPNNNPSSTSSSPVTNSTQLASNTTTSSIASQTPAVPVFPPGGSAQTSTSPSTDEQDPGTEEYVPPHEDLPEDFSCQNLGEKYKACEYLCKQLASLKPYEDPGIDWRFLPGAFMTAGSLLAIPILFVLTKRMTNELAALNQQTPTAADDPNAKLKIAYAAALDVKDPKNPEKKEEKSQEVPSPPSLKNNPAAQKMRAKLLETQQNLQKLRTHAKKCVEEHKKDAASSKFQKKGAIYIPNEPEIPPPAPLPDNIILDNVEWCSDYNEMYVIGSDVDDIELDQDYVMNPDSFTTDDDEDKSKKSQKSKNSKKSKKSAKSKKSKKDVPSTSGAPSAAPPASTTSAPSTSTPSVDAKRESNQNKSKEQQ</sequence>
<feature type="region of interest" description="Disordered" evidence="1">
    <location>
        <begin position="813"/>
        <end position="840"/>
    </location>
</feature>
<feature type="compositionally biased region" description="Polar residues" evidence="1">
    <location>
        <begin position="667"/>
        <end position="682"/>
    </location>
</feature>
<feature type="region of interest" description="Disordered" evidence="1">
    <location>
        <begin position="52"/>
        <end position="80"/>
    </location>
</feature>
<accession>A0A2G5U0G5</accession>
<dbReference type="AlphaFoldDB" id="A0A2G5U0G5"/>
<dbReference type="STRING" id="1611254.A0A2G5U0G5"/>
<dbReference type="EMBL" id="PDUG01000004">
    <property type="protein sequence ID" value="PIC32861.1"/>
    <property type="molecule type" value="Genomic_DNA"/>
</dbReference>
<organism evidence="4 5">
    <name type="scientific">Caenorhabditis nigoni</name>
    <dbReference type="NCBI Taxonomy" id="1611254"/>
    <lineage>
        <taxon>Eukaryota</taxon>
        <taxon>Metazoa</taxon>
        <taxon>Ecdysozoa</taxon>
        <taxon>Nematoda</taxon>
        <taxon>Chromadorea</taxon>
        <taxon>Rhabditida</taxon>
        <taxon>Rhabditina</taxon>
        <taxon>Rhabditomorpha</taxon>
        <taxon>Rhabditoidea</taxon>
        <taxon>Rhabditidae</taxon>
        <taxon>Peloderinae</taxon>
        <taxon>Caenorhabditis</taxon>
    </lineage>
</organism>
<reference evidence="5" key="1">
    <citation type="submission" date="2017-10" db="EMBL/GenBank/DDBJ databases">
        <title>Rapid genome shrinkage in a self-fertile nematode reveals novel sperm competition proteins.</title>
        <authorList>
            <person name="Yin D."/>
            <person name="Schwarz E.M."/>
            <person name="Thomas C.G."/>
            <person name="Felde R.L."/>
            <person name="Korf I.F."/>
            <person name="Cutter A.D."/>
            <person name="Schartner C.M."/>
            <person name="Ralston E.J."/>
            <person name="Meyer B.J."/>
            <person name="Haag E.S."/>
        </authorList>
    </citation>
    <scope>NUCLEOTIDE SEQUENCE [LARGE SCALE GENOMIC DNA]</scope>
    <source>
        <strain evidence="5">JU1422</strain>
    </source>
</reference>
<feature type="region of interest" description="Disordered" evidence="1">
    <location>
        <begin position="101"/>
        <end position="166"/>
    </location>
</feature>
<feature type="compositionally biased region" description="Basic residues" evidence="1">
    <location>
        <begin position="949"/>
        <end position="969"/>
    </location>
</feature>
<feature type="transmembrane region" description="Helical" evidence="2">
    <location>
        <begin position="756"/>
        <end position="776"/>
    </location>
</feature>
<keyword evidence="3" id="KW-0732">Signal</keyword>
<evidence type="ECO:0000256" key="1">
    <source>
        <dbReference type="SAM" id="MobiDB-lite"/>
    </source>
</evidence>
<name>A0A2G5U0G5_9PELO</name>
<dbReference type="Proteomes" id="UP000230233">
    <property type="component" value="Chromosome IV"/>
</dbReference>
<comment type="caution">
    <text evidence="4">The sequence shown here is derived from an EMBL/GenBank/DDBJ whole genome shotgun (WGS) entry which is preliminary data.</text>
</comment>
<feature type="compositionally biased region" description="Basic and acidic residues" evidence="1">
    <location>
        <begin position="813"/>
        <end position="826"/>
    </location>
</feature>
<feature type="compositionally biased region" description="Polar residues" evidence="1">
    <location>
        <begin position="692"/>
        <end position="701"/>
    </location>
</feature>
<protein>
    <recommendedName>
        <fullName evidence="6">DUF19 domain-containing protein</fullName>
    </recommendedName>
</protein>
<feature type="region of interest" description="Disordered" evidence="1">
    <location>
        <begin position="928"/>
        <end position="1013"/>
    </location>
</feature>
<evidence type="ECO:0008006" key="6">
    <source>
        <dbReference type="Google" id="ProtNLM"/>
    </source>
</evidence>
<keyword evidence="2" id="KW-1133">Transmembrane helix</keyword>
<feature type="compositionally biased region" description="Basic and acidic residues" evidence="1">
    <location>
        <begin position="999"/>
        <end position="1013"/>
    </location>
</feature>
<feature type="signal peptide" evidence="3">
    <location>
        <begin position="1"/>
        <end position="24"/>
    </location>
</feature>
<feature type="compositionally biased region" description="Low complexity" evidence="1">
    <location>
        <begin position="652"/>
        <end position="666"/>
    </location>
</feature>
<keyword evidence="2" id="KW-0812">Transmembrane</keyword>